<dbReference type="GO" id="GO:0043565">
    <property type="term" value="F:sequence-specific DNA binding"/>
    <property type="evidence" value="ECO:0007669"/>
    <property type="project" value="TreeGrafter"/>
</dbReference>
<dbReference type="InterPro" id="IPR036390">
    <property type="entry name" value="WH_DNA-bd_sf"/>
</dbReference>
<reference evidence="9 10" key="1">
    <citation type="submission" date="2020-08" db="EMBL/GenBank/DDBJ databases">
        <title>The Agave Microbiome: Exploring the role of microbial communities in plant adaptations to desert environments.</title>
        <authorList>
            <person name="Partida-Martinez L.P."/>
        </authorList>
    </citation>
    <scope>NUCLEOTIDE SEQUENCE [LARGE SCALE GENOMIC DNA]</scope>
    <source>
        <strain evidence="9 10">AS3.12</strain>
    </source>
</reference>
<evidence type="ECO:0000259" key="8">
    <source>
        <dbReference type="PROSITE" id="PS50931"/>
    </source>
</evidence>
<evidence type="ECO:0000256" key="3">
    <source>
        <dbReference type="ARBA" id="ARBA00023125"/>
    </source>
</evidence>
<dbReference type="Pfam" id="PF03466">
    <property type="entry name" value="LysR_substrate"/>
    <property type="match status" value="1"/>
</dbReference>
<dbReference type="RefSeq" id="WP_184654387.1">
    <property type="nucleotide sequence ID" value="NZ_JACHBU010000003.1"/>
</dbReference>
<dbReference type="AlphaFoldDB" id="A0A7X0JK55"/>
<evidence type="ECO:0000256" key="2">
    <source>
        <dbReference type="ARBA" id="ARBA00023015"/>
    </source>
</evidence>
<sequence length="296" mass="32276">MLTDYNALAVFTLVAEEKSFRAAADRLGVTRSAVSQTIRRLEETLGIALVARTTRSVALTEAGERLYSEVAPALSEMRSATEAAANLHGRPRGRLNLAVSSIAESFLSGPVLASFAEENAEVTLHITVTDEEFDIVAEGYDAGVRLGEVIAQDMIAVPVSGNQRQIAVASPGYLKGYGTPAHPRELGVHRCIGWRASVHQAPYRWEFSQDGKEFSVAVSDTITTTDMALMVRLAIAGAGISFGMEESFRPAIATGELVPVLEEFSPWFPGFYLYYPSRRNMAPKLRALVDHLQRTR</sequence>
<name>A0A7X0JK55_9HYPH</name>
<keyword evidence="4" id="KW-0804">Transcription</keyword>
<dbReference type="CDD" id="cd08474">
    <property type="entry name" value="PBP2_CrgA_like_5"/>
    <property type="match status" value="1"/>
</dbReference>
<feature type="domain" description="HTH lysR-type" evidence="8">
    <location>
        <begin position="3"/>
        <end position="60"/>
    </location>
</feature>
<dbReference type="EMBL" id="JACHBU010000003">
    <property type="protein sequence ID" value="MBB6508332.1"/>
    <property type="molecule type" value="Genomic_DNA"/>
</dbReference>
<protein>
    <recommendedName>
        <fullName evidence="6">HTH-type transcriptional regulator TtuA</fullName>
    </recommendedName>
    <alternativeName>
        <fullName evidence="7">Tartrate utilization transcriptional regulator</fullName>
    </alternativeName>
</protein>
<evidence type="ECO:0000256" key="4">
    <source>
        <dbReference type="ARBA" id="ARBA00023163"/>
    </source>
</evidence>
<dbReference type="InterPro" id="IPR058163">
    <property type="entry name" value="LysR-type_TF_proteobact-type"/>
</dbReference>
<organism evidence="9 10">
    <name type="scientific">Rhizobium soli</name>
    <dbReference type="NCBI Taxonomy" id="424798"/>
    <lineage>
        <taxon>Bacteria</taxon>
        <taxon>Pseudomonadati</taxon>
        <taxon>Pseudomonadota</taxon>
        <taxon>Alphaproteobacteria</taxon>
        <taxon>Hyphomicrobiales</taxon>
        <taxon>Rhizobiaceae</taxon>
        <taxon>Rhizobium/Agrobacterium group</taxon>
        <taxon>Rhizobium</taxon>
    </lineage>
</organism>
<dbReference type="Proteomes" id="UP000585437">
    <property type="component" value="Unassembled WGS sequence"/>
</dbReference>
<dbReference type="InterPro" id="IPR005119">
    <property type="entry name" value="LysR_subst-bd"/>
</dbReference>
<dbReference type="PANTHER" id="PTHR30537">
    <property type="entry name" value="HTH-TYPE TRANSCRIPTIONAL REGULATOR"/>
    <property type="match status" value="1"/>
</dbReference>
<keyword evidence="2" id="KW-0805">Transcription regulation</keyword>
<accession>A0A7X0JK55</accession>
<dbReference type="PROSITE" id="PS50931">
    <property type="entry name" value="HTH_LYSR"/>
    <property type="match status" value="1"/>
</dbReference>
<keyword evidence="3 9" id="KW-0238">DNA-binding</keyword>
<comment type="caution">
    <text evidence="9">The sequence shown here is derived from an EMBL/GenBank/DDBJ whole genome shotgun (WGS) entry which is preliminary data.</text>
</comment>
<comment type="function">
    <text evidence="5">Transcriptional regulator of the ttuABCDE tartrate utilization operon.</text>
</comment>
<dbReference type="Pfam" id="PF00126">
    <property type="entry name" value="HTH_1"/>
    <property type="match status" value="1"/>
</dbReference>
<dbReference type="InterPro" id="IPR000847">
    <property type="entry name" value="LysR_HTH_N"/>
</dbReference>
<evidence type="ECO:0000256" key="6">
    <source>
        <dbReference type="ARBA" id="ARBA00067332"/>
    </source>
</evidence>
<proteinExistence type="inferred from homology"/>
<dbReference type="Gene3D" id="1.10.10.10">
    <property type="entry name" value="Winged helix-like DNA-binding domain superfamily/Winged helix DNA-binding domain"/>
    <property type="match status" value="1"/>
</dbReference>
<dbReference type="PANTHER" id="PTHR30537:SF1">
    <property type="entry name" value="HTH-TYPE TRANSCRIPTIONAL REGULATOR PGRR"/>
    <property type="match status" value="1"/>
</dbReference>
<dbReference type="GO" id="GO:0003700">
    <property type="term" value="F:DNA-binding transcription factor activity"/>
    <property type="evidence" value="ECO:0007669"/>
    <property type="project" value="InterPro"/>
</dbReference>
<dbReference type="InterPro" id="IPR036388">
    <property type="entry name" value="WH-like_DNA-bd_sf"/>
</dbReference>
<gene>
    <name evidence="9" type="ORF">F4695_001681</name>
</gene>
<dbReference type="PRINTS" id="PR00039">
    <property type="entry name" value="HTHLYSR"/>
</dbReference>
<dbReference type="FunFam" id="1.10.10.10:FF:000001">
    <property type="entry name" value="LysR family transcriptional regulator"/>
    <property type="match status" value="1"/>
</dbReference>
<evidence type="ECO:0000256" key="1">
    <source>
        <dbReference type="ARBA" id="ARBA00009437"/>
    </source>
</evidence>
<evidence type="ECO:0000313" key="9">
    <source>
        <dbReference type="EMBL" id="MBB6508332.1"/>
    </source>
</evidence>
<dbReference type="GO" id="GO:0006351">
    <property type="term" value="P:DNA-templated transcription"/>
    <property type="evidence" value="ECO:0007669"/>
    <property type="project" value="TreeGrafter"/>
</dbReference>
<dbReference type="SUPFAM" id="SSF46785">
    <property type="entry name" value="Winged helix' DNA-binding domain"/>
    <property type="match status" value="1"/>
</dbReference>
<comment type="similarity">
    <text evidence="1">Belongs to the LysR transcriptional regulatory family.</text>
</comment>
<keyword evidence="10" id="KW-1185">Reference proteome</keyword>
<evidence type="ECO:0000256" key="7">
    <source>
        <dbReference type="ARBA" id="ARBA00083243"/>
    </source>
</evidence>
<evidence type="ECO:0000256" key="5">
    <source>
        <dbReference type="ARBA" id="ARBA00054626"/>
    </source>
</evidence>
<dbReference type="SUPFAM" id="SSF53850">
    <property type="entry name" value="Periplasmic binding protein-like II"/>
    <property type="match status" value="1"/>
</dbReference>
<dbReference type="Gene3D" id="3.40.190.290">
    <property type="match status" value="1"/>
</dbReference>
<evidence type="ECO:0000313" key="10">
    <source>
        <dbReference type="Proteomes" id="UP000585437"/>
    </source>
</evidence>